<reference evidence="1" key="2">
    <citation type="journal article" date="2021" name="PeerJ">
        <title>Extensive microbial diversity within the chicken gut microbiome revealed by metagenomics and culture.</title>
        <authorList>
            <person name="Gilroy R."/>
            <person name="Ravi A."/>
            <person name="Getino M."/>
            <person name="Pursley I."/>
            <person name="Horton D.L."/>
            <person name="Alikhan N.F."/>
            <person name="Baker D."/>
            <person name="Gharbi K."/>
            <person name="Hall N."/>
            <person name="Watson M."/>
            <person name="Adriaenssens E.M."/>
            <person name="Foster-Nyarko E."/>
            <person name="Jarju S."/>
            <person name="Secka A."/>
            <person name="Antonio M."/>
            <person name="Oren A."/>
            <person name="Chaudhuri R.R."/>
            <person name="La Ragione R."/>
            <person name="Hildebrand F."/>
            <person name="Pallen M.J."/>
        </authorList>
    </citation>
    <scope>NUCLEOTIDE SEQUENCE</scope>
    <source>
        <strain evidence="1">ChiW13-3771</strain>
    </source>
</reference>
<comment type="caution">
    <text evidence="1">The sequence shown here is derived from an EMBL/GenBank/DDBJ whole genome shotgun (WGS) entry which is preliminary data.</text>
</comment>
<sequence length="146" mass="15953">METINGMSPDLMLDSEGYNNSGGISLFSVNENGDTITGGSGNDGSHLTSARIYWTITRVDNGSEGYRYEGGITGVSWFFKDPNSPFYPADYDSEEEIWNIASRDGNLNIVFQEWNSDKSQAGEIKRSEFMTTIATHAYGCSTTSAG</sequence>
<reference evidence="1" key="1">
    <citation type="submission" date="2020-10" db="EMBL/GenBank/DDBJ databases">
        <authorList>
            <person name="Gilroy R."/>
        </authorList>
    </citation>
    <scope>NUCLEOTIDE SEQUENCE</scope>
    <source>
        <strain evidence="1">ChiW13-3771</strain>
    </source>
</reference>
<evidence type="ECO:0000313" key="2">
    <source>
        <dbReference type="Proteomes" id="UP000824201"/>
    </source>
</evidence>
<name>A0A9D1EEX5_9FIRM</name>
<protein>
    <submittedName>
        <fullName evidence="1">Uncharacterized protein</fullName>
    </submittedName>
</protein>
<dbReference type="Proteomes" id="UP000824201">
    <property type="component" value="Unassembled WGS sequence"/>
</dbReference>
<gene>
    <name evidence="1" type="ORF">IAC96_09050</name>
</gene>
<organism evidence="1 2">
    <name type="scientific">Candidatus Fimimorpha faecalis</name>
    <dbReference type="NCBI Taxonomy" id="2840824"/>
    <lineage>
        <taxon>Bacteria</taxon>
        <taxon>Bacillati</taxon>
        <taxon>Bacillota</taxon>
        <taxon>Clostridia</taxon>
        <taxon>Eubacteriales</taxon>
        <taxon>Candidatus Fimimorpha</taxon>
    </lineage>
</organism>
<evidence type="ECO:0000313" key="1">
    <source>
        <dbReference type="EMBL" id="HIR89082.1"/>
    </source>
</evidence>
<accession>A0A9D1EEX5</accession>
<dbReference type="EMBL" id="DVHN01000118">
    <property type="protein sequence ID" value="HIR89082.1"/>
    <property type="molecule type" value="Genomic_DNA"/>
</dbReference>
<proteinExistence type="predicted"/>
<dbReference type="AlphaFoldDB" id="A0A9D1EEX5"/>